<evidence type="ECO:0000313" key="2">
    <source>
        <dbReference type="EMBL" id="KAK0383369.1"/>
    </source>
</evidence>
<gene>
    <name evidence="2" type="ORF">NLU13_9282</name>
</gene>
<feature type="region of interest" description="Disordered" evidence="1">
    <location>
        <begin position="1"/>
        <end position="65"/>
    </location>
</feature>
<feature type="compositionally biased region" description="Polar residues" evidence="1">
    <location>
        <begin position="28"/>
        <end position="47"/>
    </location>
</feature>
<dbReference type="EMBL" id="JAPDFR010000009">
    <property type="protein sequence ID" value="KAK0383369.1"/>
    <property type="molecule type" value="Genomic_DNA"/>
</dbReference>
<accession>A0AA39GAF2</accession>
<evidence type="ECO:0000256" key="1">
    <source>
        <dbReference type="SAM" id="MobiDB-lite"/>
    </source>
</evidence>
<keyword evidence="3" id="KW-1185">Reference proteome</keyword>
<evidence type="ECO:0000313" key="3">
    <source>
        <dbReference type="Proteomes" id="UP001175261"/>
    </source>
</evidence>
<sequence length="164" mass="18170">MADRRQPPNAPQRVRAPAPPTGGVRRNLFTSQLTRRPTPTSSNNSAETLRLDATAAAGSDLPVDFHDEEGGEIVVRDQHGEIELADPPSPEMDELDEVALDDRQESERERQRLAEAVKIHQVNHTAVAERPEELLEVVRASLRAKVAGLAEDNWMFEAEEPPRG</sequence>
<name>A0AA39GAF2_SARSR</name>
<dbReference type="AlphaFoldDB" id="A0AA39GAF2"/>
<dbReference type="Proteomes" id="UP001175261">
    <property type="component" value="Unassembled WGS sequence"/>
</dbReference>
<organism evidence="2 3">
    <name type="scientific">Sarocladium strictum</name>
    <name type="common">Black bundle disease fungus</name>
    <name type="synonym">Acremonium strictum</name>
    <dbReference type="NCBI Taxonomy" id="5046"/>
    <lineage>
        <taxon>Eukaryota</taxon>
        <taxon>Fungi</taxon>
        <taxon>Dikarya</taxon>
        <taxon>Ascomycota</taxon>
        <taxon>Pezizomycotina</taxon>
        <taxon>Sordariomycetes</taxon>
        <taxon>Hypocreomycetidae</taxon>
        <taxon>Hypocreales</taxon>
        <taxon>Sarocladiaceae</taxon>
        <taxon>Sarocladium</taxon>
    </lineage>
</organism>
<comment type="caution">
    <text evidence="2">The sequence shown here is derived from an EMBL/GenBank/DDBJ whole genome shotgun (WGS) entry which is preliminary data.</text>
</comment>
<protein>
    <submittedName>
        <fullName evidence="2">Uncharacterized protein</fullName>
    </submittedName>
</protein>
<proteinExistence type="predicted"/>
<reference evidence="2" key="1">
    <citation type="submission" date="2022-10" db="EMBL/GenBank/DDBJ databases">
        <title>Determination and structural analysis of whole genome sequence of Sarocladium strictum F4-1.</title>
        <authorList>
            <person name="Hu L."/>
            <person name="Jiang Y."/>
        </authorList>
    </citation>
    <scope>NUCLEOTIDE SEQUENCE</scope>
    <source>
        <strain evidence="2">F4-1</strain>
    </source>
</reference>